<reference evidence="7" key="1">
    <citation type="journal article" date="2020" name="Stud. Mycol.">
        <title>101 Dothideomycetes genomes: a test case for predicting lifestyles and emergence of pathogens.</title>
        <authorList>
            <person name="Haridas S."/>
            <person name="Albert R."/>
            <person name="Binder M."/>
            <person name="Bloem J."/>
            <person name="Labutti K."/>
            <person name="Salamov A."/>
            <person name="Andreopoulos B."/>
            <person name="Baker S."/>
            <person name="Barry K."/>
            <person name="Bills G."/>
            <person name="Bluhm B."/>
            <person name="Cannon C."/>
            <person name="Castanera R."/>
            <person name="Culley D."/>
            <person name="Daum C."/>
            <person name="Ezra D."/>
            <person name="Gonzalez J."/>
            <person name="Henrissat B."/>
            <person name="Kuo A."/>
            <person name="Liang C."/>
            <person name="Lipzen A."/>
            <person name="Lutzoni F."/>
            <person name="Magnuson J."/>
            <person name="Mondo S."/>
            <person name="Nolan M."/>
            <person name="Ohm R."/>
            <person name="Pangilinan J."/>
            <person name="Park H.-J."/>
            <person name="Ramirez L."/>
            <person name="Alfaro M."/>
            <person name="Sun H."/>
            <person name="Tritt A."/>
            <person name="Yoshinaga Y."/>
            <person name="Zwiers L.-H."/>
            <person name="Turgeon B."/>
            <person name="Goodwin S."/>
            <person name="Spatafora J."/>
            <person name="Crous P."/>
            <person name="Grigoriev I."/>
        </authorList>
    </citation>
    <scope>NUCLEOTIDE SEQUENCE</scope>
    <source>
        <strain evidence="7">Tuck. ex Michener</strain>
    </source>
</reference>
<sequence>MVLRKDLGEGCTHFQVVCEDCGEEVVKRDLRTHWDKECTRSTRMCPDCGIEVLRRDCEDHTSNECLQAIRSCSGASYGCDITAKREELEKHKRTCPLATLTPFLEAQKRRQDELQTSHDLLQRKYNILEGGLNSIQDMLYSTPTASGTHGREHSSTEDNVQNSDAASSQTDIAGDHSTDSNLHATSSDPTAPLLSLIESLREDIARVSASVADLDSRHSMMITNDGLRAREDMAHANAAINGLRVQLHWLVSARMQQQRQGVQQQGATAASAAGSSAGPGVVRRLSDSVRQETKL</sequence>
<feature type="compositionally biased region" description="Polar residues" evidence="5">
    <location>
        <begin position="157"/>
        <end position="171"/>
    </location>
</feature>
<evidence type="ECO:0000313" key="7">
    <source>
        <dbReference type="EMBL" id="KAF2230195.1"/>
    </source>
</evidence>
<dbReference type="OrthoDB" id="1630758at2759"/>
<organism evidence="7 8">
    <name type="scientific">Viridothelium virens</name>
    <name type="common">Speckled blister lichen</name>
    <name type="synonym">Trypethelium virens</name>
    <dbReference type="NCBI Taxonomy" id="1048519"/>
    <lineage>
        <taxon>Eukaryota</taxon>
        <taxon>Fungi</taxon>
        <taxon>Dikarya</taxon>
        <taxon>Ascomycota</taxon>
        <taxon>Pezizomycotina</taxon>
        <taxon>Dothideomycetes</taxon>
        <taxon>Dothideomycetes incertae sedis</taxon>
        <taxon>Trypetheliales</taxon>
        <taxon>Trypetheliaceae</taxon>
        <taxon>Viridothelium</taxon>
    </lineage>
</organism>
<dbReference type="InterPro" id="IPR001293">
    <property type="entry name" value="Znf_TRAF"/>
</dbReference>
<name>A0A6A6GWT8_VIRVR</name>
<protein>
    <recommendedName>
        <fullName evidence="6">TRAF-type domain-containing protein</fullName>
    </recommendedName>
</protein>
<dbReference type="EMBL" id="ML991846">
    <property type="protein sequence ID" value="KAF2230195.1"/>
    <property type="molecule type" value="Genomic_DNA"/>
</dbReference>
<evidence type="ECO:0000256" key="1">
    <source>
        <dbReference type="ARBA" id="ARBA00022723"/>
    </source>
</evidence>
<evidence type="ECO:0000256" key="2">
    <source>
        <dbReference type="ARBA" id="ARBA00022771"/>
    </source>
</evidence>
<feature type="domain" description="TRAF-type" evidence="6">
    <location>
        <begin position="32"/>
        <end position="89"/>
    </location>
</feature>
<dbReference type="Pfam" id="PF02176">
    <property type="entry name" value="zf-TRAF"/>
    <property type="match status" value="1"/>
</dbReference>
<dbReference type="Proteomes" id="UP000800092">
    <property type="component" value="Unassembled WGS sequence"/>
</dbReference>
<feature type="compositionally biased region" description="Low complexity" evidence="5">
    <location>
        <begin position="261"/>
        <end position="283"/>
    </location>
</feature>
<feature type="compositionally biased region" description="Basic and acidic residues" evidence="5">
    <location>
        <begin position="284"/>
        <end position="295"/>
    </location>
</feature>
<keyword evidence="2 4" id="KW-0863">Zinc-finger</keyword>
<feature type="region of interest" description="Disordered" evidence="5">
    <location>
        <begin position="261"/>
        <end position="295"/>
    </location>
</feature>
<proteinExistence type="predicted"/>
<evidence type="ECO:0000256" key="3">
    <source>
        <dbReference type="ARBA" id="ARBA00022833"/>
    </source>
</evidence>
<keyword evidence="1 4" id="KW-0479">Metal-binding</keyword>
<feature type="zinc finger region" description="TRAF-type" evidence="4">
    <location>
        <begin position="32"/>
        <end position="89"/>
    </location>
</feature>
<feature type="region of interest" description="Disordered" evidence="5">
    <location>
        <begin position="139"/>
        <end position="189"/>
    </location>
</feature>
<dbReference type="GO" id="GO:0008270">
    <property type="term" value="F:zinc ion binding"/>
    <property type="evidence" value="ECO:0007669"/>
    <property type="project" value="UniProtKB-KW"/>
</dbReference>
<accession>A0A6A6GWT8</accession>
<keyword evidence="3 4" id="KW-0862">Zinc</keyword>
<dbReference type="AlphaFoldDB" id="A0A6A6GWT8"/>
<evidence type="ECO:0000256" key="5">
    <source>
        <dbReference type="SAM" id="MobiDB-lite"/>
    </source>
</evidence>
<evidence type="ECO:0000256" key="4">
    <source>
        <dbReference type="PROSITE-ProRule" id="PRU00207"/>
    </source>
</evidence>
<evidence type="ECO:0000259" key="6">
    <source>
        <dbReference type="PROSITE" id="PS50145"/>
    </source>
</evidence>
<dbReference type="Gene3D" id="3.30.40.10">
    <property type="entry name" value="Zinc/RING finger domain, C3HC4 (zinc finger)"/>
    <property type="match status" value="1"/>
</dbReference>
<keyword evidence="8" id="KW-1185">Reference proteome</keyword>
<dbReference type="InterPro" id="IPR013083">
    <property type="entry name" value="Znf_RING/FYVE/PHD"/>
</dbReference>
<dbReference type="PROSITE" id="PS50145">
    <property type="entry name" value="ZF_TRAF"/>
    <property type="match status" value="1"/>
</dbReference>
<evidence type="ECO:0000313" key="8">
    <source>
        <dbReference type="Proteomes" id="UP000800092"/>
    </source>
</evidence>
<gene>
    <name evidence="7" type="ORF">EV356DRAFT_350607</name>
</gene>
<feature type="compositionally biased region" description="Polar residues" evidence="5">
    <location>
        <begin position="179"/>
        <end position="189"/>
    </location>
</feature>